<keyword evidence="4" id="KW-0410">Iron transport</keyword>
<keyword evidence="16" id="KW-0675">Receptor</keyword>
<dbReference type="PANTHER" id="PTHR32552:SF68">
    <property type="entry name" value="FERRICHROME OUTER MEMBRANE TRANSPORTER_PHAGE RECEPTOR"/>
    <property type="match status" value="1"/>
</dbReference>
<dbReference type="PANTHER" id="PTHR32552">
    <property type="entry name" value="FERRICHROME IRON RECEPTOR-RELATED"/>
    <property type="match status" value="1"/>
</dbReference>
<dbReference type="Pfam" id="PF13715">
    <property type="entry name" value="CarbopepD_reg_2"/>
    <property type="match status" value="1"/>
</dbReference>
<dbReference type="Pfam" id="PF07715">
    <property type="entry name" value="Plug"/>
    <property type="match status" value="1"/>
</dbReference>
<evidence type="ECO:0000259" key="14">
    <source>
        <dbReference type="Pfam" id="PF00593"/>
    </source>
</evidence>
<proteinExistence type="inferred from homology"/>
<dbReference type="InterPro" id="IPR036942">
    <property type="entry name" value="Beta-barrel_TonB_sf"/>
</dbReference>
<keyword evidence="2 12" id="KW-0813">Transport</keyword>
<evidence type="ECO:0000256" key="5">
    <source>
        <dbReference type="ARBA" id="ARBA00022692"/>
    </source>
</evidence>
<organism evidence="16 17">
    <name type="scientific">Olivibacter oleidegradans</name>
    <dbReference type="NCBI Taxonomy" id="760123"/>
    <lineage>
        <taxon>Bacteria</taxon>
        <taxon>Pseudomonadati</taxon>
        <taxon>Bacteroidota</taxon>
        <taxon>Sphingobacteriia</taxon>
        <taxon>Sphingobacteriales</taxon>
        <taxon>Sphingobacteriaceae</taxon>
        <taxon>Olivibacter</taxon>
    </lineage>
</organism>
<dbReference type="Gene3D" id="2.170.130.10">
    <property type="entry name" value="TonB-dependent receptor, plug domain"/>
    <property type="match status" value="1"/>
</dbReference>
<protein>
    <submittedName>
        <fullName evidence="16">TonB-dependent receptor</fullName>
    </submittedName>
</protein>
<gene>
    <name evidence="16" type="ORF">ACFFI0_13105</name>
</gene>
<keyword evidence="6" id="KW-0732">Signal</keyword>
<dbReference type="SUPFAM" id="SSF49464">
    <property type="entry name" value="Carboxypeptidase regulatory domain-like"/>
    <property type="match status" value="1"/>
</dbReference>
<evidence type="ECO:0000256" key="2">
    <source>
        <dbReference type="ARBA" id="ARBA00022448"/>
    </source>
</evidence>
<evidence type="ECO:0000256" key="13">
    <source>
        <dbReference type="RuleBase" id="RU003357"/>
    </source>
</evidence>
<evidence type="ECO:0000256" key="1">
    <source>
        <dbReference type="ARBA" id="ARBA00004571"/>
    </source>
</evidence>
<evidence type="ECO:0000256" key="4">
    <source>
        <dbReference type="ARBA" id="ARBA00022496"/>
    </source>
</evidence>
<evidence type="ECO:0000259" key="15">
    <source>
        <dbReference type="Pfam" id="PF07715"/>
    </source>
</evidence>
<keyword evidence="8" id="KW-0406">Ion transport</keyword>
<dbReference type="InterPro" id="IPR000531">
    <property type="entry name" value="Beta-barrel_TonB"/>
</dbReference>
<comment type="similarity">
    <text evidence="12 13">Belongs to the TonB-dependent receptor family.</text>
</comment>
<dbReference type="Gene3D" id="2.40.170.20">
    <property type="entry name" value="TonB-dependent receptor, beta-barrel domain"/>
    <property type="match status" value="1"/>
</dbReference>
<evidence type="ECO:0000313" key="17">
    <source>
        <dbReference type="Proteomes" id="UP001589774"/>
    </source>
</evidence>
<dbReference type="Gene3D" id="2.60.40.1120">
    <property type="entry name" value="Carboxypeptidase-like, regulatory domain"/>
    <property type="match status" value="1"/>
</dbReference>
<evidence type="ECO:0000256" key="9">
    <source>
        <dbReference type="ARBA" id="ARBA00023077"/>
    </source>
</evidence>
<keyword evidence="17" id="KW-1185">Reference proteome</keyword>
<dbReference type="PROSITE" id="PS52016">
    <property type="entry name" value="TONB_DEPENDENT_REC_3"/>
    <property type="match status" value="1"/>
</dbReference>
<dbReference type="SUPFAM" id="SSF56935">
    <property type="entry name" value="Porins"/>
    <property type="match status" value="1"/>
</dbReference>
<dbReference type="InterPro" id="IPR037066">
    <property type="entry name" value="Plug_dom_sf"/>
</dbReference>
<dbReference type="InterPro" id="IPR039426">
    <property type="entry name" value="TonB-dep_rcpt-like"/>
</dbReference>
<evidence type="ECO:0000256" key="7">
    <source>
        <dbReference type="ARBA" id="ARBA00023004"/>
    </source>
</evidence>
<feature type="domain" description="TonB-dependent receptor plug" evidence="15">
    <location>
        <begin position="136"/>
        <end position="244"/>
    </location>
</feature>
<comment type="subcellular location">
    <subcellularLocation>
        <location evidence="1 12">Cell outer membrane</location>
        <topology evidence="1 12">Multi-pass membrane protein</topology>
    </subcellularLocation>
</comment>
<evidence type="ECO:0000256" key="10">
    <source>
        <dbReference type="ARBA" id="ARBA00023136"/>
    </source>
</evidence>
<evidence type="ECO:0000313" key="16">
    <source>
        <dbReference type="EMBL" id="MFC0319255.1"/>
    </source>
</evidence>
<dbReference type="InterPro" id="IPR012910">
    <property type="entry name" value="Plug_dom"/>
</dbReference>
<keyword evidence="11 12" id="KW-0998">Cell outer membrane</keyword>
<evidence type="ECO:0000256" key="11">
    <source>
        <dbReference type="ARBA" id="ARBA00023237"/>
    </source>
</evidence>
<reference evidence="16 17" key="1">
    <citation type="submission" date="2024-09" db="EMBL/GenBank/DDBJ databases">
        <authorList>
            <person name="Sun Q."/>
            <person name="Mori K."/>
        </authorList>
    </citation>
    <scope>NUCLEOTIDE SEQUENCE [LARGE SCALE GENOMIC DNA]</scope>
    <source>
        <strain evidence="16 17">CCM 7765</strain>
    </source>
</reference>
<sequence length="876" mass="97260">MKKFLLSFKSLRRSQYLFSKATLLLALFLLINTKFSFAQQAIQGIVTDGTNPIAGATISITGTSRSTSTDVDGKFSLSTTRESGEIVISYVGYDVEKVNFSSGTTDIGTISLKQSAQSLDEVIVQIGSGLIDLAKDRKTPIAVSTISTTEIQQKAGNQEFPELLKNTPSVYVAGQAGGYGDSRIIVRGFDQTNTAFLLNGQPINGMEDGNMYWSNWSGLADVANALQIQRGLGSSKLAISSVGGTVNIVTKSTDLTRGGFAQALIGNNNYQKTTLAYNTGLSENGWAASIMLTNWAGDGYNKGTRGNGQNYFFSLGYKPNEKHAFNFLIFGAPQKHDQNFTKSISSYLQNGKRYNTNYGFLGGDYLSERTNYYHKPVVNLNWDFNIDEKSTLSTVAYASWGRGGGTGNWGSSSAKKYTPSGHIDFNAIKTNNEAIEGGIGDFNNGAYAIRASVNNHAWYGLVSNFNRQINENLTYNLGLDVRTYKGTHYRMLTNLMGLTGWHINDNMQYPNGYNVTETFSINPWKALTNSVDNNQKVDYDYDERITYGGLFGQIEYSNEDFSAFLQGALSNQSHVRWDRFQYTKENEKSEKVNNIGYNIKGGLSYNITENHVIFGNTGYYSRQPYHDNIYLNFGNDVNPLTSNEKIFGVEFGYKFISTFFSANLNAYRTSWKDRVTTTSDTNDDGQLIYTNNSGLSQLHQGLELDFVAKPLPKLDLRGFASIGDWKYDDNALQRTYDESLNLLSEEVTDVKGGKVGDAAQTTFGLGVAYRITSSLSVDADYRNYSNLYADVVTKDNIKLPNYDLVDAGLNYRISFNKTALNLRLNVNNIFDRVYLSEMTSARPVEEGTETYKGINTSNNVFFGNGTTWNFGMKFSF</sequence>
<comment type="caution">
    <text evidence="16">The sequence shown here is derived from an EMBL/GenBank/DDBJ whole genome shotgun (WGS) entry which is preliminary data.</text>
</comment>
<dbReference type="EMBL" id="JBHLWO010000002">
    <property type="protein sequence ID" value="MFC0319255.1"/>
    <property type="molecule type" value="Genomic_DNA"/>
</dbReference>
<accession>A0ABV6HMB5</accession>
<dbReference type="InterPro" id="IPR008969">
    <property type="entry name" value="CarboxyPept-like_regulatory"/>
</dbReference>
<keyword evidence="7" id="KW-0408">Iron</keyword>
<dbReference type="Pfam" id="PF00593">
    <property type="entry name" value="TonB_dep_Rec_b-barrel"/>
    <property type="match status" value="1"/>
</dbReference>
<keyword evidence="3 12" id="KW-1134">Transmembrane beta strand</keyword>
<keyword evidence="10 12" id="KW-0472">Membrane</keyword>
<name>A0ABV6HMB5_9SPHI</name>
<dbReference type="RefSeq" id="WP_130857732.1">
    <property type="nucleotide sequence ID" value="NZ_JBHLWO010000002.1"/>
</dbReference>
<feature type="domain" description="TonB-dependent receptor-like beta-barrel" evidence="14">
    <location>
        <begin position="347"/>
        <end position="829"/>
    </location>
</feature>
<evidence type="ECO:0000256" key="6">
    <source>
        <dbReference type="ARBA" id="ARBA00022729"/>
    </source>
</evidence>
<evidence type="ECO:0000256" key="12">
    <source>
        <dbReference type="PROSITE-ProRule" id="PRU01360"/>
    </source>
</evidence>
<evidence type="ECO:0000256" key="3">
    <source>
        <dbReference type="ARBA" id="ARBA00022452"/>
    </source>
</evidence>
<keyword evidence="5 12" id="KW-0812">Transmembrane</keyword>
<dbReference type="Proteomes" id="UP001589774">
    <property type="component" value="Unassembled WGS sequence"/>
</dbReference>
<evidence type="ECO:0000256" key="8">
    <source>
        <dbReference type="ARBA" id="ARBA00023065"/>
    </source>
</evidence>
<keyword evidence="9 13" id="KW-0798">TonB box</keyword>